<proteinExistence type="predicted"/>
<name>A0A4R1HM75_PSEEN</name>
<organism evidence="1 2">
    <name type="scientific">Pseudonocardia endophytica</name>
    <dbReference type="NCBI Taxonomy" id="401976"/>
    <lineage>
        <taxon>Bacteria</taxon>
        <taxon>Bacillati</taxon>
        <taxon>Actinomycetota</taxon>
        <taxon>Actinomycetes</taxon>
        <taxon>Pseudonocardiales</taxon>
        <taxon>Pseudonocardiaceae</taxon>
        <taxon>Pseudonocardia</taxon>
    </lineage>
</organism>
<reference evidence="1 2" key="1">
    <citation type="submission" date="2019-03" db="EMBL/GenBank/DDBJ databases">
        <title>Sequencing the genomes of 1000 actinobacteria strains.</title>
        <authorList>
            <person name="Klenk H.-P."/>
        </authorList>
    </citation>
    <scope>NUCLEOTIDE SEQUENCE [LARGE SCALE GENOMIC DNA]</scope>
    <source>
        <strain evidence="1 2">DSM 44969</strain>
    </source>
</reference>
<dbReference type="RefSeq" id="WP_132430173.1">
    <property type="nucleotide sequence ID" value="NZ_SMFZ01000002.1"/>
</dbReference>
<dbReference type="EMBL" id="SMFZ01000002">
    <property type="protein sequence ID" value="TCK21420.1"/>
    <property type="molecule type" value="Genomic_DNA"/>
</dbReference>
<sequence length="206" mass="22434">MTATVLDDTDYAVLNVVVLKKMATAGSVAGATGLSEGEITQAFERLAEQGHVVDVGGSVLPGDGAEPALREAAESRYAAVRADPDVAALDEKFETVNSQFLGAMSSWQQIEVGGRKVTNDHSDPDYDEKVIARLDKLIQRLTSLIEALGSHDPRFGRYSERFTTAMQAIDSGQHDLVSSPTADSVHNIWFEFHEDLLRTLGRERTE</sequence>
<dbReference type="Proteomes" id="UP000295560">
    <property type="component" value="Unassembled WGS sequence"/>
</dbReference>
<accession>A0A4R1HM75</accession>
<dbReference type="OrthoDB" id="3568381at2"/>
<evidence type="ECO:0000313" key="2">
    <source>
        <dbReference type="Proteomes" id="UP000295560"/>
    </source>
</evidence>
<comment type="caution">
    <text evidence="1">The sequence shown here is derived from an EMBL/GenBank/DDBJ whole genome shotgun (WGS) entry which is preliminary data.</text>
</comment>
<dbReference type="AlphaFoldDB" id="A0A4R1HM75"/>
<protein>
    <submittedName>
        <fullName evidence="1">Uncharacterized protein</fullName>
    </submittedName>
</protein>
<gene>
    <name evidence="1" type="ORF">EV378_5406</name>
</gene>
<keyword evidence="2" id="KW-1185">Reference proteome</keyword>
<evidence type="ECO:0000313" key="1">
    <source>
        <dbReference type="EMBL" id="TCK21420.1"/>
    </source>
</evidence>